<sequence length="96" mass="10707">MPSVPGDPRDPYDPHDPVEDPDDHDDDTPPSWEAGLHLPPDAHRMGLTAHVPDGALLDFASRLDPTKRRHRITAWVMLVVFGLPVVFAALRVLQLF</sequence>
<feature type="transmembrane region" description="Helical" evidence="2">
    <location>
        <begin position="72"/>
        <end position="93"/>
    </location>
</feature>
<dbReference type="Proteomes" id="UP000433406">
    <property type="component" value="Unassembled WGS sequence"/>
</dbReference>
<evidence type="ECO:0000256" key="2">
    <source>
        <dbReference type="SAM" id="Phobius"/>
    </source>
</evidence>
<name>A0A6I3JGF7_9ACTN</name>
<organism evidence="3 4">
    <name type="scientific">Nocardioides marmotae</name>
    <dbReference type="NCBI Taxonomy" id="2663857"/>
    <lineage>
        <taxon>Bacteria</taxon>
        <taxon>Bacillati</taxon>
        <taxon>Actinomycetota</taxon>
        <taxon>Actinomycetes</taxon>
        <taxon>Propionibacteriales</taxon>
        <taxon>Nocardioidaceae</taxon>
        <taxon>Nocardioides</taxon>
    </lineage>
</organism>
<accession>A0A6I3JGF7</accession>
<evidence type="ECO:0000256" key="1">
    <source>
        <dbReference type="SAM" id="MobiDB-lite"/>
    </source>
</evidence>
<feature type="compositionally biased region" description="Basic and acidic residues" evidence="1">
    <location>
        <begin position="7"/>
        <end position="18"/>
    </location>
</feature>
<protein>
    <submittedName>
        <fullName evidence="3">Uncharacterized protein</fullName>
    </submittedName>
</protein>
<keyword evidence="2" id="KW-0472">Membrane</keyword>
<comment type="caution">
    <text evidence="3">The sequence shown here is derived from an EMBL/GenBank/DDBJ whole genome shotgun (WGS) entry which is preliminary data.</text>
</comment>
<keyword evidence="2" id="KW-0812">Transmembrane</keyword>
<keyword evidence="2" id="KW-1133">Transmembrane helix</keyword>
<keyword evidence="4" id="KW-1185">Reference proteome</keyword>
<dbReference type="RefSeq" id="WP_154616996.1">
    <property type="nucleotide sequence ID" value="NZ_CP053660.1"/>
</dbReference>
<feature type="region of interest" description="Disordered" evidence="1">
    <location>
        <begin position="1"/>
        <end position="39"/>
    </location>
</feature>
<feature type="compositionally biased region" description="Acidic residues" evidence="1">
    <location>
        <begin position="19"/>
        <end position="28"/>
    </location>
</feature>
<proteinExistence type="predicted"/>
<reference evidence="3 4" key="1">
    <citation type="submission" date="2019-10" db="EMBL/GenBank/DDBJ databases">
        <title>Nocardioides novel species isolated from the excrement of Marmot.</title>
        <authorList>
            <person name="Zhang G."/>
        </authorList>
    </citation>
    <scope>NUCLEOTIDE SEQUENCE [LARGE SCALE GENOMIC DNA]</scope>
    <source>
        <strain evidence="4">zg-579</strain>
    </source>
</reference>
<gene>
    <name evidence="3" type="ORF">GGQ22_19310</name>
</gene>
<evidence type="ECO:0000313" key="4">
    <source>
        <dbReference type="Proteomes" id="UP000433406"/>
    </source>
</evidence>
<dbReference type="EMBL" id="WLCI01000020">
    <property type="protein sequence ID" value="MTB97221.1"/>
    <property type="molecule type" value="Genomic_DNA"/>
</dbReference>
<evidence type="ECO:0000313" key="3">
    <source>
        <dbReference type="EMBL" id="MTB97221.1"/>
    </source>
</evidence>
<dbReference type="AlphaFoldDB" id="A0A6I3JGF7"/>